<name>A0AAW2P2I6_SESRA</name>
<dbReference type="GO" id="GO:0080044">
    <property type="term" value="F:quercetin 7-O-glucosyltransferase activity"/>
    <property type="evidence" value="ECO:0007669"/>
    <property type="project" value="TreeGrafter"/>
</dbReference>
<evidence type="ECO:0000256" key="2">
    <source>
        <dbReference type="SAM" id="MobiDB-lite"/>
    </source>
</evidence>
<dbReference type="SUPFAM" id="SSF53756">
    <property type="entry name" value="UDP-Glycosyltransferase/glycogen phosphorylase"/>
    <property type="match status" value="1"/>
</dbReference>
<reference evidence="3" key="2">
    <citation type="journal article" date="2024" name="Plant">
        <title>Genomic evolution and insights into agronomic trait innovations of Sesamum species.</title>
        <authorList>
            <person name="Miao H."/>
            <person name="Wang L."/>
            <person name="Qu L."/>
            <person name="Liu H."/>
            <person name="Sun Y."/>
            <person name="Le M."/>
            <person name="Wang Q."/>
            <person name="Wei S."/>
            <person name="Zheng Y."/>
            <person name="Lin W."/>
            <person name="Duan Y."/>
            <person name="Cao H."/>
            <person name="Xiong S."/>
            <person name="Wang X."/>
            <person name="Wei L."/>
            <person name="Li C."/>
            <person name="Ma Q."/>
            <person name="Ju M."/>
            <person name="Zhao R."/>
            <person name="Li G."/>
            <person name="Mu C."/>
            <person name="Tian Q."/>
            <person name="Mei H."/>
            <person name="Zhang T."/>
            <person name="Gao T."/>
            <person name="Zhang H."/>
        </authorList>
    </citation>
    <scope>NUCLEOTIDE SEQUENCE</scope>
    <source>
        <strain evidence="3">G02</strain>
    </source>
</reference>
<sequence>MMSKTSHGGEVACGRSNSGDVTLFGFQKGVTARLPPALCGGDGVCLRRATVRSPRSLPTAAVPVAAYDDYTTDGTLDNPVDWITGLHDVRLKDLPSFLRTTDPNDIMFDFMGEEAQNCLKAPAIIFNTFDDFEKEALEAVVSKFNFPNIYTIGPLPLLARRMPETEANTLSSVYGPDSSSTGSTGKSLLQSSKSQQPFLWIVRPDVVRGESAALPEEFLEESKARGLLVSWCAQDQVLAHKAVDELSLFVHEMGIGMEIDHDVKRDEVAELVKEMMEGEKGKKMRMKAQEWKRIAEADTDVGGMSYVNFDKFIKKGLHFED</sequence>
<dbReference type="Gene3D" id="3.40.50.2000">
    <property type="entry name" value="Glycogen Phosphorylase B"/>
    <property type="match status" value="3"/>
</dbReference>
<dbReference type="EMBL" id="JACGWJ010000018">
    <property type="protein sequence ID" value="KAL0350054.1"/>
    <property type="molecule type" value="Genomic_DNA"/>
</dbReference>
<evidence type="ECO:0000256" key="1">
    <source>
        <dbReference type="ARBA" id="ARBA00009995"/>
    </source>
</evidence>
<dbReference type="AlphaFoldDB" id="A0AAW2P2I6"/>
<proteinExistence type="inferred from homology"/>
<feature type="compositionally biased region" description="Low complexity" evidence="2">
    <location>
        <begin position="178"/>
        <end position="190"/>
    </location>
</feature>
<organism evidence="3">
    <name type="scientific">Sesamum radiatum</name>
    <name type="common">Black benniseed</name>
    <dbReference type="NCBI Taxonomy" id="300843"/>
    <lineage>
        <taxon>Eukaryota</taxon>
        <taxon>Viridiplantae</taxon>
        <taxon>Streptophyta</taxon>
        <taxon>Embryophyta</taxon>
        <taxon>Tracheophyta</taxon>
        <taxon>Spermatophyta</taxon>
        <taxon>Magnoliopsida</taxon>
        <taxon>eudicotyledons</taxon>
        <taxon>Gunneridae</taxon>
        <taxon>Pentapetalae</taxon>
        <taxon>asterids</taxon>
        <taxon>lamiids</taxon>
        <taxon>Lamiales</taxon>
        <taxon>Pedaliaceae</taxon>
        <taxon>Sesamum</taxon>
    </lineage>
</organism>
<dbReference type="PANTHER" id="PTHR11926:SF1547">
    <property type="entry name" value="GLYCOSYLTRANSFERASE"/>
    <property type="match status" value="1"/>
</dbReference>
<protein>
    <submittedName>
        <fullName evidence="3">Linamarin synthase 2</fullName>
    </submittedName>
</protein>
<comment type="similarity">
    <text evidence="1">Belongs to the UDP-glycosyltransferase family.</text>
</comment>
<dbReference type="PANTHER" id="PTHR11926">
    <property type="entry name" value="GLUCOSYL/GLUCURONOSYL TRANSFERASES"/>
    <property type="match status" value="1"/>
</dbReference>
<gene>
    <name evidence="3" type="ORF">Sradi_4154600</name>
</gene>
<comment type="caution">
    <text evidence="3">The sequence shown here is derived from an EMBL/GenBank/DDBJ whole genome shotgun (WGS) entry which is preliminary data.</text>
</comment>
<dbReference type="GO" id="GO:0080043">
    <property type="term" value="F:quercetin 3-O-glucosyltransferase activity"/>
    <property type="evidence" value="ECO:0007669"/>
    <property type="project" value="TreeGrafter"/>
</dbReference>
<reference evidence="3" key="1">
    <citation type="submission" date="2020-06" db="EMBL/GenBank/DDBJ databases">
        <authorList>
            <person name="Li T."/>
            <person name="Hu X."/>
            <person name="Zhang T."/>
            <person name="Song X."/>
            <person name="Zhang H."/>
            <person name="Dai N."/>
            <person name="Sheng W."/>
            <person name="Hou X."/>
            <person name="Wei L."/>
        </authorList>
    </citation>
    <scope>NUCLEOTIDE SEQUENCE</scope>
    <source>
        <strain evidence="3">G02</strain>
        <tissue evidence="3">Leaf</tissue>
    </source>
</reference>
<feature type="region of interest" description="Disordered" evidence="2">
    <location>
        <begin position="169"/>
        <end position="190"/>
    </location>
</feature>
<accession>A0AAW2P2I6</accession>
<evidence type="ECO:0000313" key="3">
    <source>
        <dbReference type="EMBL" id="KAL0350054.1"/>
    </source>
</evidence>